<dbReference type="EMBL" id="JAMXHT010000002">
    <property type="protein sequence ID" value="MCO5397807.1"/>
    <property type="molecule type" value="Genomic_DNA"/>
</dbReference>
<evidence type="ECO:0000259" key="5">
    <source>
        <dbReference type="PROSITE" id="PS51078"/>
    </source>
</evidence>
<evidence type="ECO:0000256" key="1">
    <source>
        <dbReference type="ARBA" id="ARBA00023015"/>
    </source>
</evidence>
<dbReference type="PANTHER" id="PTHR30136:SF33">
    <property type="entry name" value="TRANSCRIPTIONAL REGULATORY PROTEIN"/>
    <property type="match status" value="1"/>
</dbReference>
<dbReference type="PROSITE" id="PS51078">
    <property type="entry name" value="ICLR_ED"/>
    <property type="match status" value="1"/>
</dbReference>
<evidence type="ECO:0000313" key="7">
    <source>
        <dbReference type="Proteomes" id="UP001162811"/>
    </source>
</evidence>
<protein>
    <submittedName>
        <fullName evidence="6">IclR family transcriptional regulator</fullName>
    </submittedName>
</protein>
<reference evidence="6" key="2">
    <citation type="journal article" date="2023" name="Front. Microbiol.">
        <title>Ralstonia chuxiongensis sp. nov., Ralstonia mojiangensis sp. nov., and Ralstonia soli sp. nov., isolated from tobacco fields, are three novel species in the family Burkholderiaceae.</title>
        <authorList>
            <person name="Lu C.H."/>
            <person name="Zhang Y.Y."/>
            <person name="Jiang N."/>
            <person name="Chen W."/>
            <person name="Shao X."/>
            <person name="Zhao Z.M."/>
            <person name="Lu W.L."/>
            <person name="Hu X."/>
            <person name="Xi Y.X."/>
            <person name="Zou S.Y."/>
            <person name="Wei Q.J."/>
            <person name="Lin Z.L."/>
            <person name="Gong L."/>
            <person name="Gai X.T."/>
            <person name="Zhang L.Q."/>
            <person name="Li J.Y."/>
            <person name="Jin Y."/>
            <person name="Xia Z.Y."/>
        </authorList>
    </citation>
    <scope>NUCLEOTIDE SEQUENCE</scope>
    <source>
        <strain evidence="6">21MJYT02-11</strain>
    </source>
</reference>
<evidence type="ECO:0000313" key="6">
    <source>
        <dbReference type="EMBL" id="MCO5397807.1"/>
    </source>
</evidence>
<feature type="domain" description="HTH iclR-type" evidence="4">
    <location>
        <begin position="2"/>
        <end position="64"/>
    </location>
</feature>
<dbReference type="InterPro" id="IPR005471">
    <property type="entry name" value="Tscrpt_reg_IclR_N"/>
</dbReference>
<accession>A0ABT1AHB5</accession>
<keyword evidence="2" id="KW-0238">DNA-binding</keyword>
<gene>
    <name evidence="6" type="ORF">NG900_06275</name>
</gene>
<dbReference type="Gene3D" id="1.10.10.10">
    <property type="entry name" value="Winged helix-like DNA-binding domain superfamily/Winged helix DNA-binding domain"/>
    <property type="match status" value="1"/>
</dbReference>
<keyword evidence="7" id="KW-1185">Reference proteome</keyword>
<evidence type="ECO:0000259" key="4">
    <source>
        <dbReference type="PROSITE" id="PS51077"/>
    </source>
</evidence>
<dbReference type="InterPro" id="IPR036390">
    <property type="entry name" value="WH_DNA-bd_sf"/>
</dbReference>
<reference evidence="6" key="1">
    <citation type="submission" date="2022-06" db="EMBL/GenBank/DDBJ databases">
        <authorList>
            <person name="Lu C.-H."/>
        </authorList>
    </citation>
    <scope>NUCLEOTIDE SEQUENCE</scope>
    <source>
        <strain evidence="6">21MJYT02-11</strain>
    </source>
</reference>
<dbReference type="Pfam" id="PF09339">
    <property type="entry name" value="HTH_IclR"/>
    <property type="match status" value="1"/>
</dbReference>
<dbReference type="InterPro" id="IPR036388">
    <property type="entry name" value="WH-like_DNA-bd_sf"/>
</dbReference>
<dbReference type="PANTHER" id="PTHR30136">
    <property type="entry name" value="HELIX-TURN-HELIX TRANSCRIPTIONAL REGULATOR, ICLR FAMILY"/>
    <property type="match status" value="1"/>
</dbReference>
<proteinExistence type="predicted"/>
<comment type="caution">
    <text evidence="6">The sequence shown here is derived from an EMBL/GenBank/DDBJ whole genome shotgun (WGS) entry which is preliminary data.</text>
</comment>
<keyword evidence="3" id="KW-0804">Transcription</keyword>
<dbReference type="SUPFAM" id="SSF55781">
    <property type="entry name" value="GAF domain-like"/>
    <property type="match status" value="1"/>
</dbReference>
<dbReference type="SUPFAM" id="SSF46785">
    <property type="entry name" value="Winged helix' DNA-binding domain"/>
    <property type="match status" value="1"/>
</dbReference>
<dbReference type="InterPro" id="IPR014757">
    <property type="entry name" value="Tscrpt_reg_IclR_C"/>
</dbReference>
<evidence type="ECO:0000256" key="3">
    <source>
        <dbReference type="ARBA" id="ARBA00023163"/>
    </source>
</evidence>
<dbReference type="RefSeq" id="WP_252678046.1">
    <property type="nucleotide sequence ID" value="NZ_JAMXHT010000002.1"/>
</dbReference>
<evidence type="ECO:0000256" key="2">
    <source>
        <dbReference type="ARBA" id="ARBA00023125"/>
    </source>
</evidence>
<name>A0ABT1AHB5_9RALS</name>
<organism evidence="6 7">
    <name type="scientific">Ralstonia soli</name>
    <dbReference type="NCBI Taxonomy" id="2953896"/>
    <lineage>
        <taxon>Bacteria</taxon>
        <taxon>Pseudomonadati</taxon>
        <taxon>Pseudomonadota</taxon>
        <taxon>Betaproteobacteria</taxon>
        <taxon>Burkholderiales</taxon>
        <taxon>Burkholderiaceae</taxon>
        <taxon>Ralstonia</taxon>
    </lineage>
</organism>
<keyword evidence="1" id="KW-0805">Transcription regulation</keyword>
<sequence>MVTPLARGLAILSAFDDEKTWLGNKDITLKTGLPMATVSRLLQSLVVLGYLRHDEQHRKYRLASAALSLGYAAIAESEMLQVAGGEMEKLAEASDTHVMLGTRDRLDVIVLGSRAGSRTLLALDLRPGTRLSMAQSIAGAALMAALPEGERSYLQGVFERKAGREWPSQRRRIAEKLAQISELGFCMSLGEWVPEITSVAVPVCIPEQPPWVLACIGRTSRMTQLRIESELGPQLVAASETLQKRLTAKERV</sequence>
<dbReference type="Proteomes" id="UP001162811">
    <property type="component" value="Unassembled WGS sequence"/>
</dbReference>
<dbReference type="InterPro" id="IPR050707">
    <property type="entry name" value="HTH_MetabolicPath_Reg"/>
</dbReference>
<dbReference type="Pfam" id="PF01614">
    <property type="entry name" value="IclR_C"/>
    <property type="match status" value="1"/>
</dbReference>
<dbReference type="SMART" id="SM00346">
    <property type="entry name" value="HTH_ICLR"/>
    <property type="match status" value="1"/>
</dbReference>
<dbReference type="InterPro" id="IPR029016">
    <property type="entry name" value="GAF-like_dom_sf"/>
</dbReference>
<feature type="domain" description="IclR-ED" evidence="5">
    <location>
        <begin position="65"/>
        <end position="248"/>
    </location>
</feature>
<dbReference type="PROSITE" id="PS51077">
    <property type="entry name" value="HTH_ICLR"/>
    <property type="match status" value="1"/>
</dbReference>
<dbReference type="Gene3D" id="3.30.450.40">
    <property type="match status" value="1"/>
</dbReference>